<dbReference type="GO" id="GO:0043041">
    <property type="term" value="P:amino acid activation for nonribosomal peptide biosynthetic process"/>
    <property type="evidence" value="ECO:0007669"/>
    <property type="project" value="TreeGrafter"/>
</dbReference>
<evidence type="ECO:0000259" key="5">
    <source>
        <dbReference type="PROSITE" id="PS50075"/>
    </source>
</evidence>
<dbReference type="InterPro" id="IPR023213">
    <property type="entry name" value="CAT-like_dom_sf"/>
</dbReference>
<dbReference type="GO" id="GO:0016874">
    <property type="term" value="F:ligase activity"/>
    <property type="evidence" value="ECO:0007669"/>
    <property type="project" value="UniProtKB-KW"/>
</dbReference>
<keyword evidence="7" id="KW-1185">Reference proteome</keyword>
<dbReference type="Gene3D" id="3.30.559.10">
    <property type="entry name" value="Chloramphenicol acetyltransferase-like domain"/>
    <property type="match status" value="3"/>
</dbReference>
<dbReference type="Gene3D" id="3.30.559.30">
    <property type="entry name" value="Nonribosomal peptide synthetase, condensation domain"/>
    <property type="match status" value="3"/>
</dbReference>
<evidence type="ECO:0000313" key="7">
    <source>
        <dbReference type="Proteomes" id="UP001273166"/>
    </source>
</evidence>
<dbReference type="FunFam" id="3.30.300.30:FF:000015">
    <property type="entry name" value="Nonribosomal peptide synthase SidD"/>
    <property type="match status" value="2"/>
</dbReference>
<dbReference type="InterPro" id="IPR036736">
    <property type="entry name" value="ACP-like_sf"/>
</dbReference>
<dbReference type="Gene3D" id="1.10.1200.10">
    <property type="entry name" value="ACP-like"/>
    <property type="match status" value="2"/>
</dbReference>
<dbReference type="InterPro" id="IPR020845">
    <property type="entry name" value="AMP-binding_CS"/>
</dbReference>
<dbReference type="RefSeq" id="XP_062723520.1">
    <property type="nucleotide sequence ID" value="XM_062870880.1"/>
</dbReference>
<reference evidence="6" key="1">
    <citation type="journal article" date="2023" name="Mol. Phylogenet. Evol.">
        <title>Genome-scale phylogeny and comparative genomics of the fungal order Sordariales.</title>
        <authorList>
            <person name="Hensen N."/>
            <person name="Bonometti L."/>
            <person name="Westerberg I."/>
            <person name="Brannstrom I.O."/>
            <person name="Guillou S."/>
            <person name="Cros-Aarteil S."/>
            <person name="Calhoun S."/>
            <person name="Haridas S."/>
            <person name="Kuo A."/>
            <person name="Mondo S."/>
            <person name="Pangilinan J."/>
            <person name="Riley R."/>
            <person name="LaButti K."/>
            <person name="Andreopoulos B."/>
            <person name="Lipzen A."/>
            <person name="Chen C."/>
            <person name="Yan M."/>
            <person name="Daum C."/>
            <person name="Ng V."/>
            <person name="Clum A."/>
            <person name="Steindorff A."/>
            <person name="Ohm R.A."/>
            <person name="Martin F."/>
            <person name="Silar P."/>
            <person name="Natvig D.O."/>
            <person name="Lalanne C."/>
            <person name="Gautier V."/>
            <person name="Ament-Velasquez S.L."/>
            <person name="Kruys A."/>
            <person name="Hutchinson M.I."/>
            <person name="Powell A.J."/>
            <person name="Barry K."/>
            <person name="Miller A.N."/>
            <person name="Grigoriev I.V."/>
            <person name="Debuchy R."/>
            <person name="Gladieux P."/>
            <person name="Hiltunen Thoren M."/>
            <person name="Johannesson H."/>
        </authorList>
    </citation>
    <scope>NUCLEOTIDE SEQUENCE</scope>
    <source>
        <strain evidence="6">CBS 333.67</strain>
    </source>
</reference>
<evidence type="ECO:0000313" key="6">
    <source>
        <dbReference type="EMBL" id="KAK3307740.1"/>
    </source>
</evidence>
<dbReference type="GO" id="GO:0005737">
    <property type="term" value="C:cytoplasm"/>
    <property type="evidence" value="ECO:0007669"/>
    <property type="project" value="TreeGrafter"/>
</dbReference>
<dbReference type="InterPro" id="IPR001242">
    <property type="entry name" value="Condensation_dom"/>
</dbReference>
<evidence type="ECO:0000256" key="4">
    <source>
        <dbReference type="SAM" id="MobiDB-lite"/>
    </source>
</evidence>
<dbReference type="SMART" id="SM00823">
    <property type="entry name" value="PKS_PP"/>
    <property type="match status" value="1"/>
</dbReference>
<protein>
    <recommendedName>
        <fullName evidence="5">Carrier domain-containing protein</fullName>
    </recommendedName>
</protein>
<dbReference type="SUPFAM" id="SSF56801">
    <property type="entry name" value="Acetyl-CoA synthetase-like"/>
    <property type="match status" value="2"/>
</dbReference>
<dbReference type="GO" id="GO:0044550">
    <property type="term" value="P:secondary metabolite biosynthetic process"/>
    <property type="evidence" value="ECO:0007669"/>
    <property type="project" value="TreeGrafter"/>
</dbReference>
<reference evidence="6" key="2">
    <citation type="submission" date="2023-06" db="EMBL/GenBank/DDBJ databases">
        <authorList>
            <consortium name="Lawrence Berkeley National Laboratory"/>
            <person name="Mondo S.J."/>
            <person name="Hensen N."/>
            <person name="Bonometti L."/>
            <person name="Westerberg I."/>
            <person name="Brannstrom I.O."/>
            <person name="Guillou S."/>
            <person name="Cros-Aarteil S."/>
            <person name="Calhoun S."/>
            <person name="Haridas S."/>
            <person name="Kuo A."/>
            <person name="Pangilinan J."/>
            <person name="Riley R."/>
            <person name="Labutti K."/>
            <person name="Andreopoulos B."/>
            <person name="Lipzen A."/>
            <person name="Chen C."/>
            <person name="Yanf M."/>
            <person name="Daum C."/>
            <person name="Ng V."/>
            <person name="Clum A."/>
            <person name="Steindorff A."/>
            <person name="Ohm R."/>
            <person name="Martin F."/>
            <person name="Silar P."/>
            <person name="Natvig D."/>
            <person name="Lalanne C."/>
            <person name="Gautier V."/>
            <person name="Ament-Velasquez S.L."/>
            <person name="Kruys A."/>
            <person name="Hutchinson M.I."/>
            <person name="Powell A.J."/>
            <person name="Barry K."/>
            <person name="Miller A.N."/>
            <person name="Grigoriev I.V."/>
            <person name="Debuchy R."/>
            <person name="Gladieux P."/>
            <person name="Thoren M.H."/>
            <person name="Johannesson H."/>
        </authorList>
    </citation>
    <scope>NUCLEOTIDE SEQUENCE</scope>
    <source>
        <strain evidence="6">CBS 333.67</strain>
    </source>
</reference>
<dbReference type="PANTHER" id="PTHR45527:SF1">
    <property type="entry name" value="FATTY ACID SYNTHASE"/>
    <property type="match status" value="1"/>
</dbReference>
<dbReference type="Pfam" id="PF00550">
    <property type="entry name" value="PP-binding"/>
    <property type="match status" value="1"/>
</dbReference>
<accession>A0AAJ0GXL6</accession>
<dbReference type="GeneID" id="87889709"/>
<evidence type="ECO:0000256" key="1">
    <source>
        <dbReference type="ARBA" id="ARBA00022450"/>
    </source>
</evidence>
<feature type="region of interest" description="Disordered" evidence="4">
    <location>
        <begin position="78"/>
        <end position="107"/>
    </location>
</feature>
<sequence length="2706" mass="295633">MQVSVFPAKAQLLAEGEVAVTGAELPLRESRSHSCGSGSHIVTTTNVCVCPTGSPCHDQPRRVHYPRRNYLTLSIHHNMRNHPGRDTNASSQVTTPPSTPPSPTPMTDTAVEDGWLKVCKPPQQTARAPKQNMSLHITYKQVTRALSALRDLGHNSESGAQWAPDSRDVECEIRCTPAQEQVLRRDSEAAKRAVNMRLDLSADIVKSHDQVCEAWHALARQHHALRTAIITDETVNGFVLCVFKRPRNARCGFDADLEHIHTSDFEGPALLIVEGTSVAPRVTLCVPQLVVDSTSLGHIWRDFVVLLSGGIPAPRLPLPQYLSRITNKTGSRESATKFWATTLGSLPDLALHSFPLERHGTFQTTGSDTSVAISGSSLRRCAKQLGVSEHAVVYAAVGLVLDRHCNLGSEVHDIAFVAEGRDKTIEGHHSAIGYVDHEYPLKFQMMPELTAASAIKEADRLNTMSASHAFHTSRELLDAISASQFKVSICLGDDDGIMAAGSDTTHQHPVTIKVHISHAVSITAQHDTAIPAAKIKVVLDHVTMALSEMVKHPNFLLSEIDIIAPEELDLMLEMGKPLTRPVRDNVHKLFERQVLLTPDAPALQFEGGRPLSYGELNRIANRVARQLPVGRGSFVPVCLQRSPELIISLVAILKTGAAYVTMDPDTPQERNDFIVQDVGAQLVIVDDTTAGRFSVREVVIGQLMAECVRANVDDSNLDRDCDPSDPVYVIYTSGSTGKPKGVLHVHSSATSGLAAFPTLPALRQLLFHNPVFSAAQRSVWSTLKQGGCLCLASKENLTVHIGRTINQMQINVIDVTPSTALLLTPGTVPCLKRMTVAGELINPALIPTWVNELELLNAYGLSENTQVNWRREMVLGQNPQNIGRPSDTTSSFVLVPGTTRLSPLLVPGELCLGGDQLALGYINRPEKTAEAFIDNPFGPGRLYRTGDMVVAHEDGSIEMVGRIDFQVKINGQRVEPGDSNTILQTHPDVLNCSVVAADLHDGRKALVAVIVAKTGSASATRDWWPRLRSELKDLLARQIPSYMMPTYWLPQDDLPLNVNGKVDIPRLTQHVQRIGREALLRSSTENYHGVENGVVVSREQEEAMTRLLAAPARRLCDILAAILKLTASRIVSASNSTFQELGGSSLDAIHASTAAYRDGLEVSVADILRLPLGTLLDSVKQSHAKPRSEAAPFSLLPANAASLLRATDDAEDAYPTTSLQDTFLADSLHGGSTYIYRRYYRLQQGISPQRVRAALESLASHLPLLRTTFVRHKTSFVQVVKKTAPPLTWQDLPHTTSHAFSALKKPSMPLAGNFVHFAMLQDNSILAVTMHHALFDGWSSGFLVDDLSVVLRGDVPLSRPRYADFVQYTRRLQQEEKAQLSQFWRDKLDGAPPTVLGQDDDGGEEKEEAEEVAVDTVLDGDIQATAASRNISLGPLIYAAWAVVLSRRARQEDVVFGATLSGRDVPVQGILDMAGPTIATVPLRVRLGEEMSLLDLTRAIQDDVWDIAPKAQFGLRNITREAKLRPGHYDTLVNVLIKDRDAEEAGPGTGDTLLVPCEPHEPRYVDGYTMLEAETASGGRLRLRLLSRLPHAKATLLLSSVAETVKAFLDRPDMHIGDLAATSEAELAFLDSLSTVRPTEPGLTAVTLVDRMSARYPDKTALQELSMSGSGGKRTLSYRQFGDGVARLARCLVSKGVKRGDIVPICMRKSIATLTAVFGVLKAGAAFTPLDPKNPRERNSFIVRDVGATLAITDNANADVFDSFAGTVVNLDTLDTSGSTAELPRWPSVDDLAYVIYTSGSTGLPKGVQVHHSAVGASTEGMIEACGVNDTWHVLWFLNYVFDASYFDVFTVLGSGGTISMADQDTLMTDLAGCVNAFGVTQLMITPTIAKLISPEQVPSLKALLVCGEPIMPETASVWATRMDVYNGYGPTEATILMTVSKVVPNGNIKSIGYPLKAVKASILQPDSLVPVPYGAVGELCVSGAQVALGYVNRPDITAKAFLKTADGSVLYRTGDYARWLPTGEIECLGRRDSQVKLNGFRIELGEIENTILTQAADVVQSCVVGTAQVQGKKQIVVYYVPVDKPDSEPESSHGMYAAAVVDPAVILDRLKSLAHYMMPKVLLPFQKFPLLPSGKVDRKQLAKLAEGLDPKTLAGYSTTTGPTTDNGQLVHDSELTNDERTLRNAWAELFDVPAESIDPDALFYAYGGDSIAAINLSSMLRQLNLSLSVNDIVAHPSLREQAQHIKPAKTASASVQTLHFEVSQVVWDRLRAAGLSDDDIEDIYPCGPGQVEFLTQGHSPDQFWMLMTVRPLPAGFDLDRWIDLTRELTRANQILRAMYMKQDDADPLSWVQIILKEPVVDLAVIDCHHADAEAKNRLIAAHWEQRFAIGRPFVRYLVLRYADGAMDLVTKLDHAMYDGTLLRIFDDQFSALRDGRPFPVSPTPFKAFVEHTNQPHLRAPMLAFWKSTLAGNRFSFPAHIADPKVSAVAVARTSLPVNAFAQSAGVTASIVFQAAYTLLLARLSNSPDDVTYDYLLTGRNVDLDEPQLIPGTCANFLPFRARIAANNSSITRTTIQTLLRDTQAGFWAMTENGSVSLGDIYHDDDRRVAHAAKTLFLFQPFEPAPAEQDHMRWIVMAMSKVTMYVNYAIMFEVFKDVDGGHKLKMGYDTRLFGTKEEAEGLLQSYLGIVRAIVEGRVTNVDELLA</sequence>
<dbReference type="InterPro" id="IPR020806">
    <property type="entry name" value="PKS_PP-bd"/>
</dbReference>
<dbReference type="Pfam" id="PF00668">
    <property type="entry name" value="Condensation"/>
    <property type="match status" value="2"/>
</dbReference>
<dbReference type="InterPro" id="IPR042099">
    <property type="entry name" value="ANL_N_sf"/>
</dbReference>
<dbReference type="Gene3D" id="3.30.300.30">
    <property type="match status" value="2"/>
</dbReference>
<gene>
    <name evidence="6" type="ORF">B0T15DRAFT_572053</name>
</gene>
<feature type="domain" description="Carrier" evidence="5">
    <location>
        <begin position="2174"/>
        <end position="2250"/>
    </location>
</feature>
<dbReference type="CDD" id="cd05918">
    <property type="entry name" value="A_NRPS_SidN3_like"/>
    <property type="match status" value="2"/>
</dbReference>
<keyword evidence="3" id="KW-0436">Ligase</keyword>
<feature type="domain" description="Carrier" evidence="5">
    <location>
        <begin position="1109"/>
        <end position="1186"/>
    </location>
</feature>
<dbReference type="Proteomes" id="UP001273166">
    <property type="component" value="Unassembled WGS sequence"/>
</dbReference>
<dbReference type="PROSITE" id="PS00012">
    <property type="entry name" value="PHOSPHOPANTETHEINE"/>
    <property type="match status" value="2"/>
</dbReference>
<evidence type="ECO:0000256" key="2">
    <source>
        <dbReference type="ARBA" id="ARBA00022553"/>
    </source>
</evidence>
<dbReference type="Pfam" id="PF13193">
    <property type="entry name" value="AMP-binding_C"/>
    <property type="match status" value="1"/>
</dbReference>
<dbReference type="NCBIfam" id="TIGR01733">
    <property type="entry name" value="AA-adenyl-dom"/>
    <property type="match status" value="2"/>
</dbReference>
<dbReference type="InterPro" id="IPR006162">
    <property type="entry name" value="Ppantetheine_attach_site"/>
</dbReference>
<dbReference type="PROSITE" id="PS50075">
    <property type="entry name" value="CARRIER"/>
    <property type="match status" value="2"/>
</dbReference>
<dbReference type="SUPFAM" id="SSF47336">
    <property type="entry name" value="ACP-like"/>
    <property type="match status" value="1"/>
</dbReference>
<dbReference type="InterPro" id="IPR009081">
    <property type="entry name" value="PP-bd_ACP"/>
</dbReference>
<comment type="caution">
    <text evidence="6">The sequence shown here is derived from an EMBL/GenBank/DDBJ whole genome shotgun (WGS) entry which is preliminary data.</text>
</comment>
<dbReference type="SUPFAM" id="SSF52777">
    <property type="entry name" value="CoA-dependent acyltransferases"/>
    <property type="match status" value="6"/>
</dbReference>
<dbReference type="InterPro" id="IPR000873">
    <property type="entry name" value="AMP-dep_synth/lig_dom"/>
</dbReference>
<dbReference type="EMBL" id="JAUDZG010000002">
    <property type="protein sequence ID" value="KAK3307740.1"/>
    <property type="molecule type" value="Genomic_DNA"/>
</dbReference>
<dbReference type="InterPro" id="IPR010071">
    <property type="entry name" value="AA_adenyl_dom"/>
</dbReference>
<keyword evidence="2" id="KW-0597">Phosphoprotein</keyword>
<keyword evidence="1" id="KW-0596">Phosphopantetheine</keyword>
<dbReference type="PROSITE" id="PS00455">
    <property type="entry name" value="AMP_BINDING"/>
    <property type="match status" value="2"/>
</dbReference>
<proteinExistence type="predicted"/>
<dbReference type="Gene3D" id="3.40.50.12780">
    <property type="entry name" value="N-terminal domain of ligase-like"/>
    <property type="match status" value="2"/>
</dbReference>
<organism evidence="6 7">
    <name type="scientific">Chaetomium strumarium</name>
    <dbReference type="NCBI Taxonomy" id="1170767"/>
    <lineage>
        <taxon>Eukaryota</taxon>
        <taxon>Fungi</taxon>
        <taxon>Dikarya</taxon>
        <taxon>Ascomycota</taxon>
        <taxon>Pezizomycotina</taxon>
        <taxon>Sordariomycetes</taxon>
        <taxon>Sordariomycetidae</taxon>
        <taxon>Sordariales</taxon>
        <taxon>Chaetomiaceae</taxon>
        <taxon>Chaetomium</taxon>
    </lineage>
</organism>
<dbReference type="InterPro" id="IPR025110">
    <property type="entry name" value="AMP-bd_C"/>
</dbReference>
<dbReference type="GO" id="GO:0031177">
    <property type="term" value="F:phosphopantetheine binding"/>
    <property type="evidence" value="ECO:0007669"/>
    <property type="project" value="InterPro"/>
</dbReference>
<evidence type="ECO:0000256" key="3">
    <source>
        <dbReference type="ARBA" id="ARBA00022598"/>
    </source>
</evidence>
<dbReference type="InterPro" id="IPR045851">
    <property type="entry name" value="AMP-bd_C_sf"/>
</dbReference>
<dbReference type="Pfam" id="PF00501">
    <property type="entry name" value="AMP-binding"/>
    <property type="match status" value="2"/>
</dbReference>
<dbReference type="PANTHER" id="PTHR45527">
    <property type="entry name" value="NONRIBOSOMAL PEPTIDE SYNTHETASE"/>
    <property type="match status" value="1"/>
</dbReference>
<name>A0AAJ0GXL6_9PEZI</name>